<evidence type="ECO:0000313" key="3">
    <source>
        <dbReference type="Proteomes" id="UP001054945"/>
    </source>
</evidence>
<comment type="caution">
    <text evidence="2">The sequence shown here is derived from an EMBL/GenBank/DDBJ whole genome shotgun (WGS) entry which is preliminary data.</text>
</comment>
<evidence type="ECO:0000256" key="1">
    <source>
        <dbReference type="SAM" id="MobiDB-lite"/>
    </source>
</evidence>
<sequence>MFFIYKCQEVVLRLFPIAAADFKQIQNYPPCPTSVSYKTPTARQGNPFHAVPDTQIPFRSKGKSETLRESFRRERKAQPGSILSGILGSNKKKRGKCGDRLPAIGMREKGQNIAEGKLWRTLQCSSTSH</sequence>
<gene>
    <name evidence="2" type="ORF">CEXT_654361</name>
</gene>
<dbReference type="EMBL" id="BPLR01020767">
    <property type="protein sequence ID" value="GIX82307.1"/>
    <property type="molecule type" value="Genomic_DNA"/>
</dbReference>
<accession>A0AAV4NC57</accession>
<evidence type="ECO:0000313" key="2">
    <source>
        <dbReference type="EMBL" id="GIX82307.1"/>
    </source>
</evidence>
<feature type="region of interest" description="Disordered" evidence="1">
    <location>
        <begin position="33"/>
        <end position="102"/>
    </location>
</feature>
<feature type="compositionally biased region" description="Basic and acidic residues" evidence="1">
    <location>
        <begin position="62"/>
        <end position="72"/>
    </location>
</feature>
<name>A0AAV4NC57_CAEEX</name>
<proteinExistence type="predicted"/>
<dbReference type="AlphaFoldDB" id="A0AAV4NC57"/>
<keyword evidence="3" id="KW-1185">Reference proteome</keyword>
<organism evidence="2 3">
    <name type="scientific">Caerostris extrusa</name>
    <name type="common">Bark spider</name>
    <name type="synonym">Caerostris bankana</name>
    <dbReference type="NCBI Taxonomy" id="172846"/>
    <lineage>
        <taxon>Eukaryota</taxon>
        <taxon>Metazoa</taxon>
        <taxon>Ecdysozoa</taxon>
        <taxon>Arthropoda</taxon>
        <taxon>Chelicerata</taxon>
        <taxon>Arachnida</taxon>
        <taxon>Araneae</taxon>
        <taxon>Araneomorphae</taxon>
        <taxon>Entelegynae</taxon>
        <taxon>Araneoidea</taxon>
        <taxon>Araneidae</taxon>
        <taxon>Caerostris</taxon>
    </lineage>
</organism>
<protein>
    <submittedName>
        <fullName evidence="2">Uncharacterized protein</fullName>
    </submittedName>
</protein>
<feature type="compositionally biased region" description="Polar residues" evidence="1">
    <location>
        <begin position="33"/>
        <end position="44"/>
    </location>
</feature>
<dbReference type="Proteomes" id="UP001054945">
    <property type="component" value="Unassembled WGS sequence"/>
</dbReference>
<reference evidence="2 3" key="1">
    <citation type="submission" date="2021-06" db="EMBL/GenBank/DDBJ databases">
        <title>Caerostris extrusa draft genome.</title>
        <authorList>
            <person name="Kono N."/>
            <person name="Arakawa K."/>
        </authorList>
    </citation>
    <scope>NUCLEOTIDE SEQUENCE [LARGE SCALE GENOMIC DNA]</scope>
</reference>